<organism evidence="26 27">
    <name type="scientific">Pararobbsia alpina</name>
    <dbReference type="NCBI Taxonomy" id="621374"/>
    <lineage>
        <taxon>Bacteria</taxon>
        <taxon>Pseudomonadati</taxon>
        <taxon>Pseudomonadota</taxon>
        <taxon>Betaproteobacteria</taxon>
        <taxon>Burkholderiales</taxon>
        <taxon>Burkholderiaceae</taxon>
        <taxon>Pararobbsia</taxon>
    </lineage>
</organism>
<comment type="catalytic activity">
    <reaction evidence="21">
        <text>(6R)-5,10-methylenetetrahydrofolyl-(gamma-L-Glu)(n) + L-glutamate + ATP = (6R)-5,10-methylenetetrahydrofolyl-(gamma-L-Glu)(n+1) + ADP + phosphate + H(+)</text>
        <dbReference type="Rhea" id="RHEA:51912"/>
        <dbReference type="Rhea" id="RHEA-COMP:13257"/>
        <dbReference type="Rhea" id="RHEA-COMP:13258"/>
        <dbReference type="ChEBI" id="CHEBI:15378"/>
        <dbReference type="ChEBI" id="CHEBI:29985"/>
        <dbReference type="ChEBI" id="CHEBI:30616"/>
        <dbReference type="ChEBI" id="CHEBI:43474"/>
        <dbReference type="ChEBI" id="CHEBI:136572"/>
        <dbReference type="ChEBI" id="CHEBI:456216"/>
        <dbReference type="EC" id="6.3.2.17"/>
    </reaction>
</comment>
<protein>
    <recommendedName>
        <fullName evidence="9">Dihydrofolate synthase/folylpolyglutamate synthase</fullName>
        <ecNumber evidence="7">6.3.2.12</ecNumber>
        <ecNumber evidence="8">6.3.2.17</ecNumber>
    </recommendedName>
    <alternativeName>
        <fullName evidence="18">Folylpoly-gamma-glutamate synthetase-dihydrofolate synthetase</fullName>
    </alternativeName>
    <alternativeName>
        <fullName evidence="16">Folylpolyglutamate synthetase</fullName>
    </alternativeName>
    <alternativeName>
        <fullName evidence="17">Tetrahydrofolylpolyglutamate synthase</fullName>
    </alternativeName>
</protein>
<dbReference type="EMBL" id="CADIKM010000007">
    <property type="protein sequence ID" value="CAB3785996.1"/>
    <property type="molecule type" value="Genomic_DNA"/>
</dbReference>
<evidence type="ECO:0000256" key="12">
    <source>
        <dbReference type="ARBA" id="ARBA00022741"/>
    </source>
</evidence>
<keyword evidence="11" id="KW-0479">Metal-binding</keyword>
<dbReference type="GO" id="GO:0005737">
    <property type="term" value="C:cytoplasm"/>
    <property type="evidence" value="ECO:0007669"/>
    <property type="project" value="TreeGrafter"/>
</dbReference>
<evidence type="ECO:0000256" key="3">
    <source>
        <dbReference type="ARBA" id="ARBA00004799"/>
    </source>
</evidence>
<comment type="function">
    <text evidence="2">Functions in two distinct reactions of the de novo folate biosynthetic pathway. Catalyzes the addition of a glutamate residue to dihydropteroate (7,8-dihydropteroate or H2Pte) to form dihydrofolate (7,8-dihydrofolate monoglutamate or H2Pte-Glu). Also catalyzes successive additions of L-glutamate to tetrahydrofolate or 10-formyltetrahydrofolate or 5,10-methylenetetrahydrofolate, leading to folylpolyglutamate derivatives.</text>
</comment>
<evidence type="ECO:0000256" key="8">
    <source>
        <dbReference type="ARBA" id="ARBA00013025"/>
    </source>
</evidence>
<comment type="catalytic activity">
    <reaction evidence="22">
        <text>7,8-dihydropteroate + L-glutamate + ATP = 7,8-dihydrofolate + ADP + phosphate + H(+)</text>
        <dbReference type="Rhea" id="RHEA:23584"/>
        <dbReference type="ChEBI" id="CHEBI:15378"/>
        <dbReference type="ChEBI" id="CHEBI:17839"/>
        <dbReference type="ChEBI" id="CHEBI:29985"/>
        <dbReference type="ChEBI" id="CHEBI:30616"/>
        <dbReference type="ChEBI" id="CHEBI:43474"/>
        <dbReference type="ChEBI" id="CHEBI:57451"/>
        <dbReference type="ChEBI" id="CHEBI:456216"/>
        <dbReference type="EC" id="6.3.2.12"/>
    </reaction>
</comment>
<keyword evidence="10 23" id="KW-0436">Ligase</keyword>
<dbReference type="EC" id="6.3.2.17" evidence="8"/>
<dbReference type="GO" id="GO:0046654">
    <property type="term" value="P:tetrahydrofolate biosynthetic process"/>
    <property type="evidence" value="ECO:0007669"/>
    <property type="project" value="UniProtKB-UniPathway"/>
</dbReference>
<evidence type="ECO:0000313" key="27">
    <source>
        <dbReference type="Proteomes" id="UP000494115"/>
    </source>
</evidence>
<evidence type="ECO:0000313" key="26">
    <source>
        <dbReference type="EMBL" id="CAB3785996.1"/>
    </source>
</evidence>
<dbReference type="Gene3D" id="3.40.1190.10">
    <property type="entry name" value="Mur-like, catalytic domain"/>
    <property type="match status" value="1"/>
</dbReference>
<comment type="subunit">
    <text evidence="6">Monomer.</text>
</comment>
<dbReference type="Pfam" id="PF02875">
    <property type="entry name" value="Mur_ligase_C"/>
    <property type="match status" value="1"/>
</dbReference>
<evidence type="ECO:0000256" key="22">
    <source>
        <dbReference type="ARBA" id="ARBA00049161"/>
    </source>
</evidence>
<dbReference type="PROSITE" id="PS01011">
    <property type="entry name" value="FOLYLPOLYGLU_SYNT_1"/>
    <property type="match status" value="1"/>
</dbReference>
<evidence type="ECO:0000256" key="19">
    <source>
        <dbReference type="ARBA" id="ARBA00047493"/>
    </source>
</evidence>
<evidence type="ECO:0000259" key="24">
    <source>
        <dbReference type="Pfam" id="PF02875"/>
    </source>
</evidence>
<keyword evidence="15" id="KW-0289">Folate biosynthesis</keyword>
<accession>A0A6S7BC18</accession>
<keyword evidence="12 23" id="KW-0547">Nucleotide-binding</keyword>
<evidence type="ECO:0000256" key="15">
    <source>
        <dbReference type="ARBA" id="ARBA00022909"/>
    </source>
</evidence>
<comment type="similarity">
    <text evidence="5 23">Belongs to the folylpolyglutamate synthase family.</text>
</comment>
<comment type="pathway">
    <text evidence="3">Cofactor biosynthesis; tetrahydrofolate biosynthesis; 7,8-dihydrofolate from 2-amino-4-hydroxy-6-hydroxymethyl-7,8-dihydropteridine diphosphate and 4-aminobenzoate: step 2/2.</text>
</comment>
<gene>
    <name evidence="26" type="primary">folC</name>
    <name evidence="26" type="ORF">LMG28138_02126</name>
</gene>
<dbReference type="InterPro" id="IPR001645">
    <property type="entry name" value="Folylpolyglutamate_synth"/>
</dbReference>
<dbReference type="GO" id="GO:0046656">
    <property type="term" value="P:folic acid biosynthetic process"/>
    <property type="evidence" value="ECO:0007669"/>
    <property type="project" value="UniProtKB-KW"/>
</dbReference>
<dbReference type="PANTHER" id="PTHR11136:SF0">
    <property type="entry name" value="DIHYDROFOLATE SYNTHETASE-RELATED"/>
    <property type="match status" value="1"/>
</dbReference>
<dbReference type="NCBIfam" id="NF008101">
    <property type="entry name" value="PRK10846.1"/>
    <property type="match status" value="1"/>
</dbReference>
<comment type="cofactor">
    <cofactor evidence="1">
        <name>Mg(2+)</name>
        <dbReference type="ChEBI" id="CHEBI:18420"/>
    </cofactor>
</comment>
<dbReference type="Proteomes" id="UP000494115">
    <property type="component" value="Unassembled WGS sequence"/>
</dbReference>
<dbReference type="PANTHER" id="PTHR11136">
    <property type="entry name" value="FOLYLPOLYGLUTAMATE SYNTHASE-RELATED"/>
    <property type="match status" value="1"/>
</dbReference>
<evidence type="ECO:0000256" key="17">
    <source>
        <dbReference type="ARBA" id="ARBA00030592"/>
    </source>
</evidence>
<evidence type="ECO:0000256" key="14">
    <source>
        <dbReference type="ARBA" id="ARBA00022842"/>
    </source>
</evidence>
<evidence type="ECO:0000256" key="4">
    <source>
        <dbReference type="ARBA" id="ARBA00005150"/>
    </source>
</evidence>
<dbReference type="InterPro" id="IPR013221">
    <property type="entry name" value="Mur_ligase_cen"/>
</dbReference>
<evidence type="ECO:0000256" key="13">
    <source>
        <dbReference type="ARBA" id="ARBA00022840"/>
    </source>
</evidence>
<evidence type="ECO:0000256" key="10">
    <source>
        <dbReference type="ARBA" id="ARBA00022598"/>
    </source>
</evidence>
<keyword evidence="13 23" id="KW-0067">ATP-binding</keyword>
<dbReference type="SUPFAM" id="SSF53623">
    <property type="entry name" value="MurD-like peptide ligases, catalytic domain"/>
    <property type="match status" value="1"/>
</dbReference>
<proteinExistence type="inferred from homology"/>
<dbReference type="UniPathway" id="UPA00077">
    <property type="reaction ID" value="UER00157"/>
</dbReference>
<comment type="catalytic activity">
    <reaction evidence="20">
        <text>10-formyltetrahydrofolyl-(gamma-L-Glu)(n) + L-glutamate + ATP = 10-formyltetrahydrofolyl-(gamma-L-Glu)(n+1) + ADP + phosphate + H(+)</text>
        <dbReference type="Rhea" id="RHEA:51904"/>
        <dbReference type="Rhea" id="RHEA-COMP:13088"/>
        <dbReference type="Rhea" id="RHEA-COMP:14300"/>
        <dbReference type="ChEBI" id="CHEBI:15378"/>
        <dbReference type="ChEBI" id="CHEBI:29985"/>
        <dbReference type="ChEBI" id="CHEBI:30616"/>
        <dbReference type="ChEBI" id="CHEBI:43474"/>
        <dbReference type="ChEBI" id="CHEBI:134413"/>
        <dbReference type="ChEBI" id="CHEBI:456216"/>
        <dbReference type="EC" id="6.3.2.17"/>
    </reaction>
</comment>
<evidence type="ECO:0000259" key="25">
    <source>
        <dbReference type="Pfam" id="PF08245"/>
    </source>
</evidence>
<dbReference type="Pfam" id="PF08245">
    <property type="entry name" value="Mur_ligase_M"/>
    <property type="match status" value="1"/>
</dbReference>
<keyword evidence="27" id="KW-1185">Reference proteome</keyword>
<evidence type="ECO:0000256" key="11">
    <source>
        <dbReference type="ARBA" id="ARBA00022723"/>
    </source>
</evidence>
<comment type="pathway">
    <text evidence="4">Cofactor biosynthesis; tetrahydrofolylpolyglutamate biosynthesis.</text>
</comment>
<dbReference type="InterPro" id="IPR036565">
    <property type="entry name" value="Mur-like_cat_sf"/>
</dbReference>
<feature type="domain" description="Mur ligase C-terminal" evidence="24">
    <location>
        <begin position="314"/>
        <end position="439"/>
    </location>
</feature>
<evidence type="ECO:0000256" key="23">
    <source>
        <dbReference type="PIRNR" id="PIRNR001563"/>
    </source>
</evidence>
<dbReference type="InterPro" id="IPR018109">
    <property type="entry name" value="Folylpolyglutamate_synth_CS"/>
</dbReference>
<evidence type="ECO:0000256" key="7">
    <source>
        <dbReference type="ARBA" id="ARBA00013023"/>
    </source>
</evidence>
<dbReference type="InterPro" id="IPR036615">
    <property type="entry name" value="Mur_ligase_C_dom_sf"/>
</dbReference>
<dbReference type="Gene3D" id="3.90.190.20">
    <property type="entry name" value="Mur ligase, C-terminal domain"/>
    <property type="match status" value="1"/>
</dbReference>
<evidence type="ECO:0000256" key="6">
    <source>
        <dbReference type="ARBA" id="ARBA00011245"/>
    </source>
</evidence>
<dbReference type="EC" id="6.3.2.12" evidence="7"/>
<dbReference type="GO" id="GO:0005524">
    <property type="term" value="F:ATP binding"/>
    <property type="evidence" value="ECO:0007669"/>
    <property type="project" value="UniProtKB-KW"/>
</dbReference>
<evidence type="ECO:0000256" key="1">
    <source>
        <dbReference type="ARBA" id="ARBA00001946"/>
    </source>
</evidence>
<reference evidence="26 27" key="1">
    <citation type="submission" date="2020-04" db="EMBL/GenBank/DDBJ databases">
        <authorList>
            <person name="De Canck E."/>
        </authorList>
    </citation>
    <scope>NUCLEOTIDE SEQUENCE [LARGE SCALE GENOMIC DNA]</scope>
    <source>
        <strain evidence="26 27">LMG 28138</strain>
    </source>
</reference>
<evidence type="ECO:0000256" key="20">
    <source>
        <dbReference type="ARBA" id="ARBA00047808"/>
    </source>
</evidence>
<dbReference type="GO" id="GO:0004326">
    <property type="term" value="F:tetrahydrofolylpolyglutamate synthase activity"/>
    <property type="evidence" value="ECO:0007669"/>
    <property type="project" value="UniProtKB-EC"/>
</dbReference>
<evidence type="ECO:0000256" key="18">
    <source>
        <dbReference type="ARBA" id="ARBA00032510"/>
    </source>
</evidence>
<evidence type="ECO:0000256" key="16">
    <source>
        <dbReference type="ARBA" id="ARBA00030048"/>
    </source>
</evidence>
<dbReference type="PIRSF" id="PIRSF001563">
    <property type="entry name" value="Folylpolyglu_synth"/>
    <property type="match status" value="1"/>
</dbReference>
<name>A0A6S7BC18_9BURK</name>
<sequence length="455" mass="49309">MIPKARPRPRLFFTLMTTFAKLADWLTHLETAHPVGIDMGLTRIGKVKDALGLKFDCPVFTVGGTNGKGSTCALLETILLRAGYKVGCHTSPHLLSFNERARLNGVDASDEALLEHFEIVEAARLSLRESGNEPVTLTYFEFTTLAIMHLFASLGLDAVILEVGLGGRLDAVNIIDADCAIIASIDIDHADYLGDTREKIAYEKAGIFRAGRPAVCGDPLAPQTLIDHAAQIGADLWLVGRDFRYDAQPGAERQQWTYTGRAQKRPALAYPALRGANQLLNASAALAALEALRDRLPVSAQDVRLGLATVELPGRFQVVPGKPQLILDVAHNPHAAAVLAQNLGNMGYFPYTYAVFGAMKDKDIAGIVRHLKDEIDFWFVTDLPTPRAASAAALEGYLRDAGVIESTDEGVKTFDTAASAFAAAQEIATENDRIVVFGSHITVADVMAYRKLQHH</sequence>
<dbReference type="GO" id="GO:0046872">
    <property type="term" value="F:metal ion binding"/>
    <property type="evidence" value="ECO:0007669"/>
    <property type="project" value="UniProtKB-KW"/>
</dbReference>
<dbReference type="SUPFAM" id="SSF53244">
    <property type="entry name" value="MurD-like peptide ligases, peptide-binding domain"/>
    <property type="match status" value="1"/>
</dbReference>
<evidence type="ECO:0000256" key="9">
    <source>
        <dbReference type="ARBA" id="ARBA00019357"/>
    </source>
</evidence>
<keyword evidence="14" id="KW-0460">Magnesium</keyword>
<dbReference type="FunFam" id="3.40.1190.10:FF:000004">
    <property type="entry name" value="Dihydrofolate synthase/folylpolyglutamate synthase"/>
    <property type="match status" value="1"/>
</dbReference>
<evidence type="ECO:0000256" key="21">
    <source>
        <dbReference type="ARBA" id="ARBA00049035"/>
    </source>
</evidence>
<evidence type="ECO:0000256" key="5">
    <source>
        <dbReference type="ARBA" id="ARBA00008276"/>
    </source>
</evidence>
<dbReference type="InterPro" id="IPR004101">
    <property type="entry name" value="Mur_ligase_C"/>
</dbReference>
<comment type="catalytic activity">
    <reaction evidence="19">
        <text>(6S)-5,6,7,8-tetrahydrofolyl-(gamma-L-Glu)(n) + L-glutamate + ATP = (6S)-5,6,7,8-tetrahydrofolyl-(gamma-L-Glu)(n+1) + ADP + phosphate + H(+)</text>
        <dbReference type="Rhea" id="RHEA:10580"/>
        <dbReference type="Rhea" id="RHEA-COMP:14738"/>
        <dbReference type="Rhea" id="RHEA-COMP:14740"/>
        <dbReference type="ChEBI" id="CHEBI:15378"/>
        <dbReference type="ChEBI" id="CHEBI:29985"/>
        <dbReference type="ChEBI" id="CHEBI:30616"/>
        <dbReference type="ChEBI" id="CHEBI:43474"/>
        <dbReference type="ChEBI" id="CHEBI:141005"/>
        <dbReference type="ChEBI" id="CHEBI:456216"/>
        <dbReference type="EC" id="6.3.2.17"/>
    </reaction>
</comment>
<feature type="domain" description="Mur ligase central" evidence="25">
    <location>
        <begin position="62"/>
        <end position="288"/>
    </location>
</feature>
<dbReference type="AlphaFoldDB" id="A0A6S7BC18"/>
<dbReference type="GO" id="GO:0008841">
    <property type="term" value="F:dihydrofolate synthase activity"/>
    <property type="evidence" value="ECO:0007669"/>
    <property type="project" value="UniProtKB-EC"/>
</dbReference>
<dbReference type="NCBIfam" id="TIGR01499">
    <property type="entry name" value="folC"/>
    <property type="match status" value="1"/>
</dbReference>
<evidence type="ECO:0000256" key="2">
    <source>
        <dbReference type="ARBA" id="ARBA00002714"/>
    </source>
</evidence>